<keyword evidence="1" id="KW-0328">Glycosyltransferase</keyword>
<dbReference type="CDD" id="cd11301">
    <property type="entry name" value="Fut1_Fut2_like"/>
    <property type="match status" value="1"/>
</dbReference>
<dbReference type="Proteomes" id="UP000217177">
    <property type="component" value="Chromosome"/>
</dbReference>
<evidence type="ECO:0000256" key="1">
    <source>
        <dbReference type="ARBA" id="ARBA00022676"/>
    </source>
</evidence>
<evidence type="ECO:0000313" key="3">
    <source>
        <dbReference type="EMBL" id="ASY16699.1"/>
    </source>
</evidence>
<dbReference type="Pfam" id="PF01531">
    <property type="entry name" value="Glyco_transf_11"/>
    <property type="match status" value="1"/>
</dbReference>
<keyword evidence="2" id="KW-0808">Transferase</keyword>
<dbReference type="InterPro" id="IPR002516">
    <property type="entry name" value="Glyco_trans_11"/>
</dbReference>
<gene>
    <name evidence="3" type="ORF">A1sIA79_00185</name>
</gene>
<dbReference type="EMBL" id="CP016774">
    <property type="protein sequence ID" value="ASY16699.1"/>
    <property type="molecule type" value="Genomic_DNA"/>
</dbReference>
<accession>A0ABM6MCT5</accession>
<sequence>MALTGGLGNQLFGYAAGKSIEKFTGLECQFIQPSIKDRPYELHNFNIHAASRQPGSRHPYRSTLISRLNRIVNRERFFFAEQSFRFDSRFYENPRGKTLYGYFQSFLYLENVQDDLRSLPNQHVQFSNEFHLLSAKITQHSHYAIHIRRGDYIGKENFHGIVSPEYYKEASDRIMQINSAAKFVVFSDSIEIARKVFPNAESYISHNDLPKPSENLLLMSRMSGLIGSNSSLSWWAAFLNSKQDQIYLPKPWFAKSSIDTQDLLYSHWQQLDSGIRSLQ</sequence>
<dbReference type="PANTHER" id="PTHR11927">
    <property type="entry name" value="GALACTOSIDE 2-L-FUCOSYLTRANSFERASE"/>
    <property type="match status" value="1"/>
</dbReference>
<reference evidence="3 4" key="1">
    <citation type="submission" date="2016-07" db="EMBL/GenBank/DDBJ databases">
        <title>High microdiversification within the ubiquitous acI lineage of Actinobacteria.</title>
        <authorList>
            <person name="Neuenschwander S.M."/>
            <person name="Salcher M."/>
            <person name="Ghai R."/>
            <person name="Pernthaler J."/>
        </authorList>
    </citation>
    <scope>NUCLEOTIDE SEQUENCE [LARGE SCALE GENOMIC DNA]</scope>
    <source>
        <strain evidence="3">MMS-IA-79</strain>
    </source>
</reference>
<organism evidence="3 4">
    <name type="scientific">Candidatus Planktophila versatilis</name>
    <dbReference type="NCBI Taxonomy" id="1884905"/>
    <lineage>
        <taxon>Bacteria</taxon>
        <taxon>Bacillati</taxon>
        <taxon>Actinomycetota</taxon>
        <taxon>Actinomycetes</taxon>
        <taxon>Candidatus Nanopelagicales</taxon>
        <taxon>Candidatus Nanopelagicaceae</taxon>
        <taxon>Candidatus Planktophila</taxon>
    </lineage>
</organism>
<evidence type="ECO:0000256" key="2">
    <source>
        <dbReference type="ARBA" id="ARBA00022679"/>
    </source>
</evidence>
<name>A0ABM6MCT5_9ACTN</name>
<dbReference type="PANTHER" id="PTHR11927:SF9">
    <property type="entry name" value="L-FUCOSYLTRANSFERASE"/>
    <property type="match status" value="1"/>
</dbReference>
<keyword evidence="4" id="KW-1185">Reference proteome</keyword>
<protein>
    <submittedName>
        <fullName evidence="3">Alpha-1,2-fucosyltransferase</fullName>
    </submittedName>
</protein>
<proteinExistence type="predicted"/>
<evidence type="ECO:0000313" key="4">
    <source>
        <dbReference type="Proteomes" id="UP000217177"/>
    </source>
</evidence>